<reference evidence="2" key="1">
    <citation type="journal article" date="2022" name="Mol. Ecol. Resour.">
        <title>The genomes of chicory, endive, great burdock and yacon provide insights into Asteraceae palaeo-polyploidization history and plant inulin production.</title>
        <authorList>
            <person name="Fan W."/>
            <person name="Wang S."/>
            <person name="Wang H."/>
            <person name="Wang A."/>
            <person name="Jiang F."/>
            <person name="Liu H."/>
            <person name="Zhao H."/>
            <person name="Xu D."/>
            <person name="Zhang Y."/>
        </authorList>
    </citation>
    <scope>NUCLEOTIDE SEQUENCE [LARGE SCALE GENOMIC DNA]</scope>
    <source>
        <strain evidence="2">cv. Yunnan</strain>
    </source>
</reference>
<protein>
    <submittedName>
        <fullName evidence="1">Uncharacterized protein</fullName>
    </submittedName>
</protein>
<dbReference type="Proteomes" id="UP001056120">
    <property type="component" value="Linkage Group LG14"/>
</dbReference>
<accession>A0ACB9GL13</accession>
<reference evidence="1 2" key="2">
    <citation type="journal article" date="2022" name="Mol. Ecol. Resour.">
        <title>The genomes of chicory, endive, great burdock and yacon provide insights into Asteraceae paleo-polyploidization history and plant inulin production.</title>
        <authorList>
            <person name="Fan W."/>
            <person name="Wang S."/>
            <person name="Wang H."/>
            <person name="Wang A."/>
            <person name="Jiang F."/>
            <person name="Liu H."/>
            <person name="Zhao H."/>
            <person name="Xu D."/>
            <person name="Zhang Y."/>
        </authorList>
    </citation>
    <scope>NUCLEOTIDE SEQUENCE [LARGE SCALE GENOMIC DNA]</scope>
    <source>
        <strain evidence="2">cv. Yunnan</strain>
        <tissue evidence="1">Leaves</tissue>
    </source>
</reference>
<proteinExistence type="predicted"/>
<organism evidence="1 2">
    <name type="scientific">Smallanthus sonchifolius</name>
    <dbReference type="NCBI Taxonomy" id="185202"/>
    <lineage>
        <taxon>Eukaryota</taxon>
        <taxon>Viridiplantae</taxon>
        <taxon>Streptophyta</taxon>
        <taxon>Embryophyta</taxon>
        <taxon>Tracheophyta</taxon>
        <taxon>Spermatophyta</taxon>
        <taxon>Magnoliopsida</taxon>
        <taxon>eudicotyledons</taxon>
        <taxon>Gunneridae</taxon>
        <taxon>Pentapetalae</taxon>
        <taxon>asterids</taxon>
        <taxon>campanulids</taxon>
        <taxon>Asterales</taxon>
        <taxon>Asteraceae</taxon>
        <taxon>Asteroideae</taxon>
        <taxon>Heliantheae alliance</taxon>
        <taxon>Millerieae</taxon>
        <taxon>Smallanthus</taxon>
    </lineage>
</organism>
<evidence type="ECO:0000313" key="1">
    <source>
        <dbReference type="EMBL" id="KAI3784329.1"/>
    </source>
</evidence>
<name>A0ACB9GL13_9ASTR</name>
<keyword evidence="2" id="KW-1185">Reference proteome</keyword>
<evidence type="ECO:0000313" key="2">
    <source>
        <dbReference type="Proteomes" id="UP001056120"/>
    </source>
</evidence>
<dbReference type="EMBL" id="CM042031">
    <property type="protein sequence ID" value="KAI3784329.1"/>
    <property type="molecule type" value="Genomic_DNA"/>
</dbReference>
<sequence>MVNMAEVGDRQIAPNQDNLPNTQNAQIAQIITQQIAATMPDIVAQVRANMNSSNANSRNANPRSVTLGNANLGNTNTGGTNSANANPNNTNPVNANLGNANTRNANLGNANAANMRGIGANYEYYGPYNPDGIRRICTYDNFTKYPVRVGDKRKWNSNLSKRFMSSPTRRLTLQQPGITEEL</sequence>
<gene>
    <name evidence="1" type="ORF">L1987_43427</name>
</gene>
<comment type="caution">
    <text evidence="1">The sequence shown here is derived from an EMBL/GenBank/DDBJ whole genome shotgun (WGS) entry which is preliminary data.</text>
</comment>